<dbReference type="AlphaFoldDB" id="A0A9W7TFS7"/>
<feature type="compositionally biased region" description="Acidic residues" evidence="4">
    <location>
        <begin position="298"/>
        <end position="310"/>
    </location>
</feature>
<dbReference type="SMART" id="SM01014">
    <property type="entry name" value="ARID"/>
    <property type="match status" value="1"/>
</dbReference>
<keyword evidence="2" id="KW-0804">Transcription</keyword>
<evidence type="ECO:0000256" key="1">
    <source>
        <dbReference type="ARBA" id="ARBA00023015"/>
    </source>
</evidence>
<organism evidence="6 7">
    <name type="scientific">Triplophysa rosa</name>
    <name type="common">Cave loach</name>
    <dbReference type="NCBI Taxonomy" id="992332"/>
    <lineage>
        <taxon>Eukaryota</taxon>
        <taxon>Metazoa</taxon>
        <taxon>Chordata</taxon>
        <taxon>Craniata</taxon>
        <taxon>Vertebrata</taxon>
        <taxon>Euteleostomi</taxon>
        <taxon>Actinopterygii</taxon>
        <taxon>Neopterygii</taxon>
        <taxon>Teleostei</taxon>
        <taxon>Ostariophysi</taxon>
        <taxon>Cypriniformes</taxon>
        <taxon>Nemacheilidae</taxon>
        <taxon>Triplophysa</taxon>
    </lineage>
</organism>
<dbReference type="PANTHER" id="PTHR13964:SF25">
    <property type="entry name" value="AT-RICH INTERACTIVE DOMAIN-CONTAINING PROTEIN 5A"/>
    <property type="match status" value="1"/>
</dbReference>
<feature type="compositionally biased region" description="Low complexity" evidence="4">
    <location>
        <begin position="311"/>
        <end position="329"/>
    </location>
</feature>
<dbReference type="FunFam" id="1.10.150.60:FF:000015">
    <property type="entry name" value="AT-rich interactive domain-containing protein 5B"/>
    <property type="match status" value="1"/>
</dbReference>
<dbReference type="PROSITE" id="PS51011">
    <property type="entry name" value="ARID"/>
    <property type="match status" value="1"/>
</dbReference>
<dbReference type="Gene3D" id="1.10.150.60">
    <property type="entry name" value="ARID DNA-binding domain"/>
    <property type="match status" value="1"/>
</dbReference>
<sequence length="583" mass="66099">MQKQKYMMEQGRLKECTSDPGQEMTEESFLKDLYVFMKQRDTPIERVPHLGFKQIDLFLMYKTVKELGGYQQVTAQQLWKKVYNILGGNPRSTSAATCTRRHYEKLLLPYECHQTGYGDNIVFRTPRTQKRFHPSSYSEFEHEYRSGKRMDFQHIPAFPPTTPSMFVERQRQMFGLPLNVPPYITHDSASLPNFLTYHESTLPQLSLNLPDQPPRTPASYLAESSPEVQSCKQPLDLLRHLAKEYKTSAGFEEPLNLSCKQDTLGDTPSSFSPPASKKPKFLNEASPLYPPRGLNTEEGADQAETTEETSPEGPSPVSSDVIDLTSSSSGANPVPRRASPPSVHLFNRRMNYPEAFAMKRERDQHDDWQKEESNLNQNNHQALDSNGNMEIQIPLRLLQELIRRGLLSSPALSGHKLLSQDPPKTDTPPVPKLHVRSHSSESSPTSKEPEDLSFRNPLRNRSLQDGGVKKPLSFGSTEELKPQSIFGSFQIKNPVKFSFDRDVKPAHPKPASVTNNQDHMRPRYADNTPLSLTMTPKSDKAMKTSSIVAKERSSSPPLMQVTSDHLKFLLANYPYRLERGPTF</sequence>
<dbReference type="CDD" id="cd16869">
    <property type="entry name" value="ARID_ARID5"/>
    <property type="match status" value="1"/>
</dbReference>
<dbReference type="GO" id="GO:0005634">
    <property type="term" value="C:nucleus"/>
    <property type="evidence" value="ECO:0007669"/>
    <property type="project" value="TreeGrafter"/>
</dbReference>
<dbReference type="Proteomes" id="UP001059041">
    <property type="component" value="Linkage Group LG19"/>
</dbReference>
<feature type="region of interest" description="Disordered" evidence="4">
    <location>
        <begin position="413"/>
        <end position="477"/>
    </location>
</feature>
<dbReference type="EMBL" id="JAFHDT010000019">
    <property type="protein sequence ID" value="KAI7795941.1"/>
    <property type="molecule type" value="Genomic_DNA"/>
</dbReference>
<accession>A0A9W7TFS7</accession>
<evidence type="ECO:0000256" key="2">
    <source>
        <dbReference type="ARBA" id="ARBA00023163"/>
    </source>
</evidence>
<dbReference type="InterPro" id="IPR051232">
    <property type="entry name" value="ARID/SWI1_ChromRemod"/>
</dbReference>
<dbReference type="SUPFAM" id="SSF46774">
    <property type="entry name" value="ARID-like"/>
    <property type="match status" value="1"/>
</dbReference>
<evidence type="ECO:0000259" key="5">
    <source>
        <dbReference type="PROSITE" id="PS51011"/>
    </source>
</evidence>
<evidence type="ECO:0000313" key="6">
    <source>
        <dbReference type="EMBL" id="KAI7795941.1"/>
    </source>
</evidence>
<reference evidence="6" key="1">
    <citation type="submission" date="2021-02" db="EMBL/GenBank/DDBJ databases">
        <title>Comparative genomics reveals that relaxation of natural selection precedes convergent phenotypic evolution of cavefish.</title>
        <authorList>
            <person name="Peng Z."/>
        </authorList>
    </citation>
    <scope>NUCLEOTIDE SEQUENCE</scope>
    <source>
        <tissue evidence="6">Muscle</tissue>
    </source>
</reference>
<dbReference type="GO" id="GO:0006357">
    <property type="term" value="P:regulation of transcription by RNA polymerase II"/>
    <property type="evidence" value="ECO:0007669"/>
    <property type="project" value="TreeGrafter"/>
</dbReference>
<feature type="domain" description="ARID" evidence="5">
    <location>
        <begin position="23"/>
        <end position="115"/>
    </location>
</feature>
<keyword evidence="3" id="KW-0539">Nucleus</keyword>
<dbReference type="Pfam" id="PF01388">
    <property type="entry name" value="ARID"/>
    <property type="match status" value="1"/>
</dbReference>
<keyword evidence="7" id="KW-1185">Reference proteome</keyword>
<dbReference type="PANTHER" id="PTHR13964">
    <property type="entry name" value="RBP-RELATED"/>
    <property type="match status" value="1"/>
</dbReference>
<protein>
    <submittedName>
        <fullName evidence="6">AT rich interactive domain 5B MRF1-like</fullName>
    </submittedName>
</protein>
<dbReference type="InterPro" id="IPR001606">
    <property type="entry name" value="ARID_dom"/>
</dbReference>
<dbReference type="GO" id="GO:0000976">
    <property type="term" value="F:transcription cis-regulatory region binding"/>
    <property type="evidence" value="ECO:0007669"/>
    <property type="project" value="TreeGrafter"/>
</dbReference>
<evidence type="ECO:0000256" key="4">
    <source>
        <dbReference type="SAM" id="MobiDB-lite"/>
    </source>
</evidence>
<feature type="region of interest" description="Disordered" evidence="4">
    <location>
        <begin position="505"/>
        <end position="558"/>
    </location>
</feature>
<dbReference type="InterPro" id="IPR036431">
    <property type="entry name" value="ARID_dom_sf"/>
</dbReference>
<feature type="region of interest" description="Disordered" evidence="4">
    <location>
        <begin position="259"/>
        <end position="346"/>
    </location>
</feature>
<evidence type="ECO:0000313" key="7">
    <source>
        <dbReference type="Proteomes" id="UP001059041"/>
    </source>
</evidence>
<evidence type="ECO:0000256" key="3">
    <source>
        <dbReference type="ARBA" id="ARBA00023242"/>
    </source>
</evidence>
<feature type="region of interest" description="Disordered" evidence="4">
    <location>
        <begin position="1"/>
        <end position="21"/>
    </location>
</feature>
<dbReference type="SMART" id="SM00501">
    <property type="entry name" value="BRIGHT"/>
    <property type="match status" value="1"/>
</dbReference>
<comment type="caution">
    <text evidence="6">The sequence shown here is derived from an EMBL/GenBank/DDBJ whole genome shotgun (WGS) entry which is preliminary data.</text>
</comment>
<proteinExistence type="predicted"/>
<name>A0A9W7TFS7_TRIRA</name>
<gene>
    <name evidence="6" type="ORF">IRJ41_010408</name>
</gene>
<keyword evidence="1" id="KW-0805">Transcription regulation</keyword>